<dbReference type="eggNOG" id="COG3682">
    <property type="taxonomic scope" value="Bacteria"/>
</dbReference>
<proteinExistence type="inferred from homology"/>
<dbReference type="HOGENOM" id="CLU_119090_2_3_9"/>
<evidence type="ECO:0000256" key="4">
    <source>
        <dbReference type="ARBA" id="ARBA00023163"/>
    </source>
</evidence>
<gene>
    <name evidence="5" type="primary">blaI</name>
    <name evidence="5" type="ORF">HMPREF9372_3264</name>
</gene>
<dbReference type="Proteomes" id="UP000005316">
    <property type="component" value="Unassembled WGS sequence"/>
</dbReference>
<comment type="similarity">
    <text evidence="1">Belongs to the BlaI transcriptional regulatory family.</text>
</comment>
<organism evidence="5 6">
    <name type="scientific">Sporosarcina newyorkensis 2681</name>
    <dbReference type="NCBI Taxonomy" id="1027292"/>
    <lineage>
        <taxon>Bacteria</taxon>
        <taxon>Bacillati</taxon>
        <taxon>Bacillota</taxon>
        <taxon>Bacilli</taxon>
        <taxon>Bacillales</taxon>
        <taxon>Caryophanaceae</taxon>
        <taxon>Sporosarcina</taxon>
    </lineage>
</organism>
<comment type="caution">
    <text evidence="5">The sequence shown here is derived from an EMBL/GenBank/DDBJ whole genome shotgun (WGS) entry which is preliminary data.</text>
</comment>
<reference evidence="5 6" key="1">
    <citation type="submission" date="2011-04" db="EMBL/GenBank/DDBJ databases">
        <authorList>
            <person name="Muzny D."/>
            <person name="Qin X."/>
            <person name="Deng J."/>
            <person name="Jiang H."/>
            <person name="Liu Y."/>
            <person name="Qu J."/>
            <person name="Song X.-Z."/>
            <person name="Zhang L."/>
            <person name="Thornton R."/>
            <person name="Coyle M."/>
            <person name="Francisco L."/>
            <person name="Jackson L."/>
            <person name="Javaid M."/>
            <person name="Korchina V."/>
            <person name="Kovar C."/>
            <person name="Mata R."/>
            <person name="Mathew T."/>
            <person name="Ngo R."/>
            <person name="Nguyen L."/>
            <person name="Nguyen N."/>
            <person name="Okwuonu G."/>
            <person name="Ongeri F."/>
            <person name="Pham C."/>
            <person name="Simmons D."/>
            <person name="Wilczek-Boney K."/>
            <person name="Hale W."/>
            <person name="Jakkamsetti A."/>
            <person name="Pham P."/>
            <person name="Ruth R."/>
            <person name="San Lucas F."/>
            <person name="Warren J."/>
            <person name="Zhang J."/>
            <person name="Zhao Z."/>
            <person name="Zhou C."/>
            <person name="Zhu D."/>
            <person name="Lee S."/>
            <person name="Bess C."/>
            <person name="Blankenburg K."/>
            <person name="Forbes L."/>
            <person name="Fu Q."/>
            <person name="Gubbala S."/>
            <person name="Hirani K."/>
            <person name="Jayaseelan J.C."/>
            <person name="Lara F."/>
            <person name="Munidasa M."/>
            <person name="Palculict T."/>
            <person name="Patil S."/>
            <person name="Pu L.-L."/>
            <person name="Saada N."/>
            <person name="Tang L."/>
            <person name="Weissenberger G."/>
            <person name="Zhu Y."/>
            <person name="Hemphill L."/>
            <person name="Shang Y."/>
            <person name="Youmans B."/>
            <person name="Ayvaz T."/>
            <person name="Ross M."/>
            <person name="Santibanez J."/>
            <person name="Aqrawi P."/>
            <person name="Gross S."/>
            <person name="Joshi V."/>
            <person name="Fowler G."/>
            <person name="Nazareth L."/>
            <person name="Reid J."/>
            <person name="Worley K."/>
            <person name="Petrosino J."/>
            <person name="Highlander S."/>
            <person name="Gibbs R."/>
        </authorList>
    </citation>
    <scope>NUCLEOTIDE SEQUENCE [LARGE SCALE GENOMIC DNA]</scope>
    <source>
        <strain evidence="5 6">2681</strain>
    </source>
</reference>
<accession>F9DWT3</accession>
<evidence type="ECO:0000256" key="1">
    <source>
        <dbReference type="ARBA" id="ARBA00011046"/>
    </source>
</evidence>
<dbReference type="InterPro" id="IPR005650">
    <property type="entry name" value="BlaI_family"/>
</dbReference>
<evidence type="ECO:0000256" key="2">
    <source>
        <dbReference type="ARBA" id="ARBA00023015"/>
    </source>
</evidence>
<dbReference type="OrthoDB" id="1849040at2"/>
<keyword evidence="3" id="KW-0238">DNA-binding</keyword>
<dbReference type="GO" id="GO:0003677">
    <property type="term" value="F:DNA binding"/>
    <property type="evidence" value="ECO:0007669"/>
    <property type="project" value="UniProtKB-KW"/>
</dbReference>
<dbReference type="InterPro" id="IPR036390">
    <property type="entry name" value="WH_DNA-bd_sf"/>
</dbReference>
<evidence type="ECO:0000313" key="5">
    <source>
        <dbReference type="EMBL" id="EGQ21537.1"/>
    </source>
</evidence>
<keyword evidence="2" id="KW-0805">Transcription regulation</keyword>
<sequence>MLEIFSQNQGRAWQGLTIATFLSRLVEKGLLLANKQGPCKYLLPCLSLEEYKRWRAQSLLVVLYQGSVRNFLSTLYDGEDISKEDIKDLKQWFSEK</sequence>
<dbReference type="EMBL" id="AFPZ01000102">
    <property type="protein sequence ID" value="EGQ21537.1"/>
    <property type="molecule type" value="Genomic_DNA"/>
</dbReference>
<protein>
    <submittedName>
        <fullName evidence="5">Penicillinase repressor</fullName>
    </submittedName>
</protein>
<dbReference type="Gene3D" id="1.10.10.10">
    <property type="entry name" value="Winged helix-like DNA-binding domain superfamily/Winged helix DNA-binding domain"/>
    <property type="match status" value="1"/>
</dbReference>
<dbReference type="AlphaFoldDB" id="F9DWT3"/>
<dbReference type="Pfam" id="PF03965">
    <property type="entry name" value="Penicillinase_R"/>
    <property type="match status" value="1"/>
</dbReference>
<dbReference type="InterPro" id="IPR036388">
    <property type="entry name" value="WH-like_DNA-bd_sf"/>
</dbReference>
<name>F9DWT3_9BACL</name>
<dbReference type="RefSeq" id="WP_009497952.1">
    <property type="nucleotide sequence ID" value="NZ_GL982998.1"/>
</dbReference>
<evidence type="ECO:0000313" key="6">
    <source>
        <dbReference type="Proteomes" id="UP000005316"/>
    </source>
</evidence>
<dbReference type="Gene3D" id="1.10.4040.10">
    <property type="entry name" value="Penicillinase repressor domain"/>
    <property type="match status" value="1"/>
</dbReference>
<dbReference type="SUPFAM" id="SSF46785">
    <property type="entry name" value="Winged helix' DNA-binding domain"/>
    <property type="match status" value="1"/>
</dbReference>
<evidence type="ECO:0000256" key="3">
    <source>
        <dbReference type="ARBA" id="ARBA00023125"/>
    </source>
</evidence>
<keyword evidence="4" id="KW-0804">Transcription</keyword>
<dbReference type="GO" id="GO:0045892">
    <property type="term" value="P:negative regulation of DNA-templated transcription"/>
    <property type="evidence" value="ECO:0007669"/>
    <property type="project" value="InterPro"/>
</dbReference>